<comment type="similarity">
    <text evidence="1">Belongs to the mab-21 family.</text>
</comment>
<dbReference type="InterPro" id="IPR024810">
    <property type="entry name" value="MAB21L/cGLR"/>
</dbReference>
<gene>
    <name evidence="4" type="ORF">KP79_PYT14466</name>
</gene>
<keyword evidence="5" id="KW-1185">Reference proteome</keyword>
<dbReference type="PANTHER" id="PTHR10656:SF69">
    <property type="entry name" value="MAB-21-LIKE HHH_H2TH-LIKE DOMAIN-CONTAINING PROTEIN"/>
    <property type="match status" value="1"/>
</dbReference>
<organism evidence="4 5">
    <name type="scientific">Mizuhopecten yessoensis</name>
    <name type="common">Japanese scallop</name>
    <name type="synonym">Patinopecten yessoensis</name>
    <dbReference type="NCBI Taxonomy" id="6573"/>
    <lineage>
        <taxon>Eukaryota</taxon>
        <taxon>Metazoa</taxon>
        <taxon>Spiralia</taxon>
        <taxon>Lophotrochozoa</taxon>
        <taxon>Mollusca</taxon>
        <taxon>Bivalvia</taxon>
        <taxon>Autobranchia</taxon>
        <taxon>Pteriomorphia</taxon>
        <taxon>Pectinida</taxon>
        <taxon>Pectinoidea</taxon>
        <taxon>Pectinidae</taxon>
        <taxon>Mizuhopecten</taxon>
    </lineage>
</organism>
<dbReference type="InterPro" id="IPR046903">
    <property type="entry name" value="Mab-21-like_nuc_Trfase"/>
</dbReference>
<evidence type="ECO:0000259" key="3">
    <source>
        <dbReference type="Pfam" id="PF20266"/>
    </source>
</evidence>
<dbReference type="EMBL" id="NEDP02003643">
    <property type="protein sequence ID" value="OWF48183.1"/>
    <property type="molecule type" value="Genomic_DNA"/>
</dbReference>
<accession>A0A210QHE3</accession>
<sequence length="683" mass="78876">MNKMADQDDHYEMSWILYYILDRYIGSRKMVAVKRKLTLVGEQIKNYRKIGAKIVYVGSLAEGIEMKGSDQDMMFVHNNVIVMYPDQYTSIPLDRTKTVVMMRDADSRPGYVNLELVKLGQQFSPHFTQSIVQVGDVLFVSSEMYSRAIADTFSAFINITLESHGPAHTMKNKQSDLGTDVDQVYSFLCTSWPREANEWVSRTRLHEWPGYNLRDQIVQGGCHLVPVGDKTSPDTFLQWRISFVCAERKLIHSLSHVQFLVYGLLKYFLKQISDKFEQQIVDADIISSYIIKTTIFHAVESTPYSLWQERNIFFCFMLCFNILIAWVNTGHCPNYFIKSNNMFLGKLHGEIQQNLLRILIELHDKKWKCLSVGTFIQPSLGLRINSVLNGEWEYALPPPTQSERECDMELFYSSLTIDNRSASLPVALTLLCNSKSDIDEFIAYISTVLALSYTGMDTFEKHVAAEGNKAKYKYLRKCRNLLAPLSSVCTSPGQLTLATYYYQTGNYMKGLEICKNMISSFKIYVGAGTFKGKDRYEHLYCGRGYTLLHKCQEVCASPMKFKQTHLSFYPSEIHKELTKIHDYDELIIPPLTYAVFLSFLCYHELGDTRRRHEALIHLRALKYDEEQGGCKHWIVQNILGICYEVVGDRSRALREYRNSLRGFKMLQYQNPAKDSIERLQRSQ</sequence>
<dbReference type="Proteomes" id="UP000242188">
    <property type="component" value="Unassembled WGS sequence"/>
</dbReference>
<feature type="domain" description="Mab-21-like HhH/H2TH-like" evidence="3">
    <location>
        <begin position="265"/>
        <end position="348"/>
    </location>
</feature>
<protein>
    <submittedName>
        <fullName evidence="4">Cyclic GMP-AMP synthase</fullName>
    </submittedName>
</protein>
<proteinExistence type="inferred from homology"/>
<dbReference type="SMART" id="SM01265">
    <property type="entry name" value="Mab-21"/>
    <property type="match status" value="1"/>
</dbReference>
<evidence type="ECO:0000313" key="5">
    <source>
        <dbReference type="Proteomes" id="UP000242188"/>
    </source>
</evidence>
<dbReference type="PANTHER" id="PTHR10656">
    <property type="entry name" value="CELL FATE DETERMINING PROTEIN MAB21-RELATED"/>
    <property type="match status" value="1"/>
</dbReference>
<comment type="caution">
    <text evidence="4">The sequence shown here is derived from an EMBL/GenBank/DDBJ whole genome shotgun (WGS) entry which is preliminary data.</text>
</comment>
<evidence type="ECO:0000256" key="1">
    <source>
        <dbReference type="ARBA" id="ARBA00008307"/>
    </source>
</evidence>
<evidence type="ECO:0000259" key="2">
    <source>
        <dbReference type="Pfam" id="PF03281"/>
    </source>
</evidence>
<dbReference type="AlphaFoldDB" id="A0A210QHE3"/>
<dbReference type="Pfam" id="PF03281">
    <property type="entry name" value="Mab-21"/>
    <property type="match status" value="1"/>
</dbReference>
<name>A0A210QHE3_MIZYE</name>
<dbReference type="OrthoDB" id="6048940at2759"/>
<dbReference type="InterPro" id="IPR046906">
    <property type="entry name" value="Mab-21_HhH/H2TH-like"/>
</dbReference>
<dbReference type="Pfam" id="PF20266">
    <property type="entry name" value="Mab-21_C"/>
    <property type="match status" value="1"/>
</dbReference>
<feature type="domain" description="Mab-21-like nucleotidyltransferase" evidence="2">
    <location>
        <begin position="146"/>
        <end position="252"/>
    </location>
</feature>
<dbReference type="Gene3D" id="1.10.1410.40">
    <property type="match status" value="1"/>
</dbReference>
<reference evidence="4 5" key="1">
    <citation type="journal article" date="2017" name="Nat. Ecol. Evol.">
        <title>Scallop genome provides insights into evolution of bilaterian karyotype and development.</title>
        <authorList>
            <person name="Wang S."/>
            <person name="Zhang J."/>
            <person name="Jiao W."/>
            <person name="Li J."/>
            <person name="Xun X."/>
            <person name="Sun Y."/>
            <person name="Guo X."/>
            <person name="Huan P."/>
            <person name="Dong B."/>
            <person name="Zhang L."/>
            <person name="Hu X."/>
            <person name="Sun X."/>
            <person name="Wang J."/>
            <person name="Zhao C."/>
            <person name="Wang Y."/>
            <person name="Wang D."/>
            <person name="Huang X."/>
            <person name="Wang R."/>
            <person name="Lv J."/>
            <person name="Li Y."/>
            <person name="Zhang Z."/>
            <person name="Liu B."/>
            <person name="Lu W."/>
            <person name="Hui Y."/>
            <person name="Liang J."/>
            <person name="Zhou Z."/>
            <person name="Hou R."/>
            <person name="Li X."/>
            <person name="Liu Y."/>
            <person name="Li H."/>
            <person name="Ning X."/>
            <person name="Lin Y."/>
            <person name="Zhao L."/>
            <person name="Xing Q."/>
            <person name="Dou J."/>
            <person name="Li Y."/>
            <person name="Mao J."/>
            <person name="Guo H."/>
            <person name="Dou H."/>
            <person name="Li T."/>
            <person name="Mu C."/>
            <person name="Jiang W."/>
            <person name="Fu Q."/>
            <person name="Fu X."/>
            <person name="Miao Y."/>
            <person name="Liu J."/>
            <person name="Yu Q."/>
            <person name="Li R."/>
            <person name="Liao H."/>
            <person name="Li X."/>
            <person name="Kong Y."/>
            <person name="Jiang Z."/>
            <person name="Chourrout D."/>
            <person name="Li R."/>
            <person name="Bao Z."/>
        </authorList>
    </citation>
    <scope>NUCLEOTIDE SEQUENCE [LARGE SCALE GENOMIC DNA]</scope>
    <source>
        <strain evidence="4 5">PY_sf001</strain>
    </source>
</reference>
<evidence type="ECO:0000313" key="4">
    <source>
        <dbReference type="EMBL" id="OWF48183.1"/>
    </source>
</evidence>